<dbReference type="Pfam" id="PF03109">
    <property type="entry name" value="ABC1"/>
    <property type="match status" value="1"/>
</dbReference>
<dbReference type="PANTHER" id="PTHR43173">
    <property type="entry name" value="ABC1 FAMILY PROTEIN"/>
    <property type="match status" value="1"/>
</dbReference>
<dbReference type="SUPFAM" id="SSF56112">
    <property type="entry name" value="Protein kinase-like (PK-like)"/>
    <property type="match status" value="1"/>
</dbReference>
<evidence type="ECO:0000259" key="2">
    <source>
        <dbReference type="Pfam" id="PF03109"/>
    </source>
</evidence>
<name>A0A087UGT4_STEMI</name>
<dbReference type="EMBL" id="KK119731">
    <property type="protein sequence ID" value="KFM76573.1"/>
    <property type="molecule type" value="Genomic_DNA"/>
</dbReference>
<accession>A0A087UGT4</accession>
<keyword evidence="3" id="KW-0418">Kinase</keyword>
<proteinExistence type="inferred from homology"/>
<reference evidence="3 4" key="1">
    <citation type="submission" date="2013-11" db="EMBL/GenBank/DDBJ databases">
        <title>Genome sequencing of Stegodyphus mimosarum.</title>
        <authorList>
            <person name="Bechsgaard J."/>
        </authorList>
    </citation>
    <scope>NUCLEOTIDE SEQUENCE [LARGE SCALE GENOMIC DNA]</scope>
</reference>
<dbReference type="GO" id="GO:0016301">
    <property type="term" value="F:kinase activity"/>
    <property type="evidence" value="ECO:0007669"/>
    <property type="project" value="UniProtKB-KW"/>
</dbReference>
<dbReference type="InterPro" id="IPR004147">
    <property type="entry name" value="ABC1_dom"/>
</dbReference>
<dbReference type="InterPro" id="IPR051130">
    <property type="entry name" value="Mito_struct-func_regulator"/>
</dbReference>
<comment type="similarity">
    <text evidence="1">Belongs to the protein kinase superfamily. ADCK protein kinase family.</text>
</comment>
<dbReference type="AlphaFoldDB" id="A0A087UGT4"/>
<keyword evidence="3" id="KW-0808">Transferase</keyword>
<dbReference type="Proteomes" id="UP000054359">
    <property type="component" value="Unassembled WGS sequence"/>
</dbReference>
<organism evidence="3 4">
    <name type="scientific">Stegodyphus mimosarum</name>
    <name type="common">African social velvet spider</name>
    <dbReference type="NCBI Taxonomy" id="407821"/>
    <lineage>
        <taxon>Eukaryota</taxon>
        <taxon>Metazoa</taxon>
        <taxon>Ecdysozoa</taxon>
        <taxon>Arthropoda</taxon>
        <taxon>Chelicerata</taxon>
        <taxon>Arachnida</taxon>
        <taxon>Araneae</taxon>
        <taxon>Araneomorphae</taxon>
        <taxon>Entelegynae</taxon>
        <taxon>Eresoidea</taxon>
        <taxon>Eresidae</taxon>
        <taxon>Stegodyphus</taxon>
    </lineage>
</organism>
<dbReference type="OrthoDB" id="427480at2759"/>
<dbReference type="InterPro" id="IPR011009">
    <property type="entry name" value="Kinase-like_dom_sf"/>
</dbReference>
<evidence type="ECO:0000256" key="1">
    <source>
        <dbReference type="ARBA" id="ARBA00009670"/>
    </source>
</evidence>
<feature type="domain" description="ABC1 atypical kinase-like" evidence="2">
    <location>
        <begin position="185"/>
        <end position="329"/>
    </location>
</feature>
<feature type="non-terminal residue" evidence="3">
    <location>
        <position position="330"/>
    </location>
</feature>
<evidence type="ECO:0000313" key="3">
    <source>
        <dbReference type="EMBL" id="KFM76573.1"/>
    </source>
</evidence>
<protein>
    <submittedName>
        <fullName evidence="3">Putative aarF domain-containing protein kinase 5</fullName>
    </submittedName>
</protein>
<sequence length="330" mass="38354">MWFIKVSSSRIILMPKESFSLISYLRKSTKNILFGKKCSLISSLRTFSTRHLFSTRHKIYQKKGLWRRNWKYITFGLVAVGPLYYGTLNSHEKRQVGILISGIFRFLRSLKVGMTISLDYWFRLFGLNEDSKEYGMALQGCHQRSAERLLHGCLLNGGLYVKLGQGLVSLNHILPRQYVDVLSALHDKALTRTEKELETLFLEDFGKLPEEMFAKFERKPIAAASLAQVYKATTEKGENVAVKAQYIDLQDRFHGDVKTIYILLKIIGWMHPSFNFTWVMDYMKENLQTELDFINEAVNMERCAKDLKHLSFIHVPKVYWNMSSKRILTA</sequence>
<dbReference type="PANTHER" id="PTHR43173:SF28">
    <property type="entry name" value="AARF DOMAIN CONTAINING KINASE 5"/>
    <property type="match status" value="1"/>
</dbReference>
<keyword evidence="4" id="KW-1185">Reference proteome</keyword>
<evidence type="ECO:0000313" key="4">
    <source>
        <dbReference type="Proteomes" id="UP000054359"/>
    </source>
</evidence>
<gene>
    <name evidence="3" type="ORF">X975_17670</name>
</gene>
<dbReference type="STRING" id="407821.A0A087UGT4"/>